<sequence>LRSTNGSFNGLNNGSNNKLRNWYLCFNLDNRRLDVFGASVISRRHRVLYHLSFTLHYFRRKRGSRNRGSLICNSTSSGDTLQIFLRVSNGITGKRS</sequence>
<name>A0A699RBA4_TANCI</name>
<organism evidence="1">
    <name type="scientific">Tanacetum cinerariifolium</name>
    <name type="common">Dalmatian daisy</name>
    <name type="synonym">Chrysanthemum cinerariifolium</name>
    <dbReference type="NCBI Taxonomy" id="118510"/>
    <lineage>
        <taxon>Eukaryota</taxon>
        <taxon>Viridiplantae</taxon>
        <taxon>Streptophyta</taxon>
        <taxon>Embryophyta</taxon>
        <taxon>Tracheophyta</taxon>
        <taxon>Spermatophyta</taxon>
        <taxon>Magnoliopsida</taxon>
        <taxon>eudicotyledons</taxon>
        <taxon>Gunneridae</taxon>
        <taxon>Pentapetalae</taxon>
        <taxon>asterids</taxon>
        <taxon>campanulids</taxon>
        <taxon>Asterales</taxon>
        <taxon>Asteraceae</taxon>
        <taxon>Asteroideae</taxon>
        <taxon>Anthemideae</taxon>
        <taxon>Anthemidinae</taxon>
        <taxon>Tanacetum</taxon>
    </lineage>
</organism>
<reference evidence="1" key="1">
    <citation type="journal article" date="2019" name="Sci. Rep.">
        <title>Draft genome of Tanacetum cinerariifolium, the natural source of mosquito coil.</title>
        <authorList>
            <person name="Yamashiro T."/>
            <person name="Shiraishi A."/>
            <person name="Satake H."/>
            <person name="Nakayama K."/>
        </authorList>
    </citation>
    <scope>NUCLEOTIDE SEQUENCE</scope>
</reference>
<proteinExistence type="predicted"/>
<accession>A0A699RBA4</accession>
<dbReference type="EMBL" id="BKCJ011085651">
    <property type="protein sequence ID" value="GFC82668.1"/>
    <property type="molecule type" value="Genomic_DNA"/>
</dbReference>
<protein>
    <submittedName>
        <fullName evidence="1">Uncharacterized protein</fullName>
    </submittedName>
</protein>
<evidence type="ECO:0000313" key="1">
    <source>
        <dbReference type="EMBL" id="GFC82668.1"/>
    </source>
</evidence>
<comment type="caution">
    <text evidence="1">The sequence shown here is derived from an EMBL/GenBank/DDBJ whole genome shotgun (WGS) entry which is preliminary data.</text>
</comment>
<feature type="non-terminal residue" evidence="1">
    <location>
        <position position="1"/>
    </location>
</feature>
<dbReference type="AlphaFoldDB" id="A0A699RBA4"/>
<gene>
    <name evidence="1" type="ORF">Tci_854638</name>
</gene>